<protein>
    <submittedName>
        <fullName evidence="8">MFS transporter</fullName>
    </submittedName>
</protein>
<evidence type="ECO:0000256" key="6">
    <source>
        <dbReference type="SAM" id="Phobius"/>
    </source>
</evidence>
<organism evidence="8 9">
    <name type="scientific">Marinobacterium aestuariivivens</name>
    <dbReference type="NCBI Taxonomy" id="1698799"/>
    <lineage>
        <taxon>Bacteria</taxon>
        <taxon>Pseudomonadati</taxon>
        <taxon>Pseudomonadota</taxon>
        <taxon>Gammaproteobacteria</taxon>
        <taxon>Oceanospirillales</taxon>
        <taxon>Oceanospirillaceae</taxon>
        <taxon>Marinobacterium</taxon>
    </lineage>
</organism>
<dbReference type="RefSeq" id="WP_379908025.1">
    <property type="nucleotide sequence ID" value="NZ_JBHSWE010000001.1"/>
</dbReference>
<evidence type="ECO:0000256" key="4">
    <source>
        <dbReference type="ARBA" id="ARBA00022989"/>
    </source>
</evidence>
<proteinExistence type="predicted"/>
<evidence type="ECO:0000256" key="3">
    <source>
        <dbReference type="ARBA" id="ARBA00022692"/>
    </source>
</evidence>
<feature type="transmembrane region" description="Helical" evidence="6">
    <location>
        <begin position="244"/>
        <end position="266"/>
    </location>
</feature>
<keyword evidence="2" id="KW-0813">Transport</keyword>
<feature type="transmembrane region" description="Helical" evidence="6">
    <location>
        <begin position="183"/>
        <end position="207"/>
    </location>
</feature>
<keyword evidence="9" id="KW-1185">Reference proteome</keyword>
<feature type="transmembrane region" description="Helical" evidence="6">
    <location>
        <begin position="14"/>
        <end position="33"/>
    </location>
</feature>
<keyword evidence="4 6" id="KW-1133">Transmembrane helix</keyword>
<evidence type="ECO:0000256" key="2">
    <source>
        <dbReference type="ARBA" id="ARBA00022448"/>
    </source>
</evidence>
<accession>A0ABW1ZWA8</accession>
<name>A0ABW1ZWA8_9GAMM</name>
<reference evidence="9" key="1">
    <citation type="journal article" date="2019" name="Int. J. Syst. Evol. Microbiol.">
        <title>The Global Catalogue of Microorganisms (GCM) 10K type strain sequencing project: providing services to taxonomists for standard genome sequencing and annotation.</title>
        <authorList>
            <consortium name="The Broad Institute Genomics Platform"/>
            <consortium name="The Broad Institute Genome Sequencing Center for Infectious Disease"/>
            <person name="Wu L."/>
            <person name="Ma J."/>
        </authorList>
    </citation>
    <scope>NUCLEOTIDE SEQUENCE [LARGE SCALE GENOMIC DNA]</scope>
    <source>
        <strain evidence="9">NBRC 111756</strain>
    </source>
</reference>
<feature type="domain" description="Major facilitator superfamily associated" evidence="7">
    <location>
        <begin position="9"/>
        <end position="233"/>
    </location>
</feature>
<dbReference type="SUPFAM" id="SSF103473">
    <property type="entry name" value="MFS general substrate transporter"/>
    <property type="match status" value="1"/>
</dbReference>
<evidence type="ECO:0000256" key="5">
    <source>
        <dbReference type="ARBA" id="ARBA00023136"/>
    </source>
</evidence>
<dbReference type="Pfam" id="PF12832">
    <property type="entry name" value="MFS_1_like"/>
    <property type="match status" value="1"/>
</dbReference>
<comment type="caution">
    <text evidence="8">The sequence shown here is derived from an EMBL/GenBank/DDBJ whole genome shotgun (WGS) entry which is preliminary data.</text>
</comment>
<evidence type="ECO:0000313" key="8">
    <source>
        <dbReference type="EMBL" id="MFC6669466.1"/>
    </source>
</evidence>
<dbReference type="InterPro" id="IPR024989">
    <property type="entry name" value="MFS_assoc_dom"/>
</dbReference>
<feature type="transmembrane region" description="Helical" evidence="6">
    <location>
        <begin position="64"/>
        <end position="83"/>
    </location>
</feature>
<dbReference type="Proteomes" id="UP001596422">
    <property type="component" value="Unassembled WGS sequence"/>
</dbReference>
<feature type="transmembrane region" description="Helical" evidence="6">
    <location>
        <begin position="128"/>
        <end position="149"/>
    </location>
</feature>
<evidence type="ECO:0000313" key="9">
    <source>
        <dbReference type="Proteomes" id="UP001596422"/>
    </source>
</evidence>
<comment type="subcellular location">
    <subcellularLocation>
        <location evidence="1">Membrane</location>
        <topology evidence="1">Multi-pass membrane protein</topology>
    </subcellularLocation>
</comment>
<feature type="transmembrane region" description="Helical" evidence="6">
    <location>
        <begin position="90"/>
        <end position="116"/>
    </location>
</feature>
<dbReference type="InterPro" id="IPR036259">
    <property type="entry name" value="MFS_trans_sf"/>
</dbReference>
<gene>
    <name evidence="8" type="ORF">ACFQDL_04650</name>
</gene>
<sequence>MTRPATAIIENREIAYLAMAGLMLVGILTTLLVPEPAPNGAAAERERQAIETFMEQRQHLPHRVARLLGWLYIAAYCPFADFLRRYGKPALIILALVGSYRIADVVMGIIANVFYVDMGFSKVEVAEITKLFGTLMTILGSLFGGLLVYRFGVMRMLFTGALLAAATNLLFSALALTGHSIPFLVVAVSLDNFSAGIATAAFIAYLSSLTSISYTATQYALFSSVMLLLPKFLAGFSGDAVDLVGYPLFFAGTALLGMPVLLLVWLAGRHTVVAVQAGTEAKQPS</sequence>
<evidence type="ECO:0000259" key="7">
    <source>
        <dbReference type="Pfam" id="PF12832"/>
    </source>
</evidence>
<keyword evidence="3 6" id="KW-0812">Transmembrane</keyword>
<dbReference type="InterPro" id="IPR004752">
    <property type="entry name" value="AmpG_permease/AT-1"/>
</dbReference>
<feature type="transmembrane region" description="Helical" evidence="6">
    <location>
        <begin position="156"/>
        <end position="177"/>
    </location>
</feature>
<dbReference type="Gene3D" id="1.20.1250.20">
    <property type="entry name" value="MFS general substrate transporter like domains"/>
    <property type="match status" value="1"/>
</dbReference>
<dbReference type="EMBL" id="JBHSWE010000001">
    <property type="protein sequence ID" value="MFC6669466.1"/>
    <property type="molecule type" value="Genomic_DNA"/>
</dbReference>
<keyword evidence="5 6" id="KW-0472">Membrane</keyword>
<feature type="transmembrane region" description="Helical" evidence="6">
    <location>
        <begin position="219"/>
        <end position="238"/>
    </location>
</feature>
<evidence type="ECO:0000256" key="1">
    <source>
        <dbReference type="ARBA" id="ARBA00004141"/>
    </source>
</evidence>
<dbReference type="PANTHER" id="PTHR12778:SF10">
    <property type="entry name" value="MAJOR FACILITATOR SUPERFAMILY DOMAIN-CONTAINING PROTEIN 3"/>
    <property type="match status" value="1"/>
</dbReference>
<dbReference type="PANTHER" id="PTHR12778">
    <property type="entry name" value="SOLUTE CARRIER FAMILY 33 ACETYL-COA TRANSPORTER -RELATED"/>
    <property type="match status" value="1"/>
</dbReference>